<dbReference type="Proteomes" id="UP000324222">
    <property type="component" value="Unassembled WGS sequence"/>
</dbReference>
<accession>A0A5B7I3X3</accession>
<proteinExistence type="predicted"/>
<protein>
    <submittedName>
        <fullName evidence="1">Uncharacterized protein</fullName>
    </submittedName>
</protein>
<organism evidence="1 2">
    <name type="scientific">Portunus trituberculatus</name>
    <name type="common">Swimming crab</name>
    <name type="synonym">Neptunus trituberculatus</name>
    <dbReference type="NCBI Taxonomy" id="210409"/>
    <lineage>
        <taxon>Eukaryota</taxon>
        <taxon>Metazoa</taxon>
        <taxon>Ecdysozoa</taxon>
        <taxon>Arthropoda</taxon>
        <taxon>Crustacea</taxon>
        <taxon>Multicrustacea</taxon>
        <taxon>Malacostraca</taxon>
        <taxon>Eumalacostraca</taxon>
        <taxon>Eucarida</taxon>
        <taxon>Decapoda</taxon>
        <taxon>Pleocyemata</taxon>
        <taxon>Brachyura</taxon>
        <taxon>Eubrachyura</taxon>
        <taxon>Portunoidea</taxon>
        <taxon>Portunidae</taxon>
        <taxon>Portuninae</taxon>
        <taxon>Portunus</taxon>
    </lineage>
</organism>
<dbReference type="AlphaFoldDB" id="A0A5B7I3X3"/>
<comment type="caution">
    <text evidence="1">The sequence shown here is derived from an EMBL/GenBank/DDBJ whole genome shotgun (WGS) entry which is preliminary data.</text>
</comment>
<keyword evidence="2" id="KW-1185">Reference proteome</keyword>
<evidence type="ECO:0000313" key="2">
    <source>
        <dbReference type="Proteomes" id="UP000324222"/>
    </source>
</evidence>
<dbReference type="EMBL" id="VSRR010044310">
    <property type="protein sequence ID" value="MPC76825.1"/>
    <property type="molecule type" value="Genomic_DNA"/>
</dbReference>
<reference evidence="1 2" key="1">
    <citation type="submission" date="2019-05" db="EMBL/GenBank/DDBJ databases">
        <title>Another draft genome of Portunus trituberculatus and its Hox gene families provides insights of decapod evolution.</title>
        <authorList>
            <person name="Jeong J.-H."/>
            <person name="Song I."/>
            <person name="Kim S."/>
            <person name="Choi T."/>
            <person name="Kim D."/>
            <person name="Ryu S."/>
            <person name="Kim W."/>
        </authorList>
    </citation>
    <scope>NUCLEOTIDE SEQUENCE [LARGE SCALE GENOMIC DNA]</scope>
    <source>
        <tissue evidence="1">Muscle</tissue>
    </source>
</reference>
<evidence type="ECO:0000313" key="1">
    <source>
        <dbReference type="EMBL" id="MPC76825.1"/>
    </source>
</evidence>
<name>A0A5B7I3X3_PORTR</name>
<sequence>MCGRVGGRGCGRGGSGLALCFGITAASPRAEGLTSLVRLSVAWPGQCCRGFRRGGLVWAAAGRGEALGVRAFRRPGLSAAPRWAHSLKLCVKMLRRRLSRAVVKCLGEGTRGAGPSFRVWVMALEASHSVSAQEPPRIT</sequence>
<gene>
    <name evidence="1" type="ORF">E2C01_071257</name>
</gene>